<accession>A0A1G9ZG70</accession>
<keyword evidence="1" id="KW-0966">Cell projection</keyword>
<organism evidence="1 2">
    <name type="scientific">Acetanaerobacterium elongatum</name>
    <dbReference type="NCBI Taxonomy" id="258515"/>
    <lineage>
        <taxon>Bacteria</taxon>
        <taxon>Bacillati</taxon>
        <taxon>Bacillota</taxon>
        <taxon>Clostridia</taxon>
        <taxon>Eubacteriales</taxon>
        <taxon>Oscillospiraceae</taxon>
        <taxon>Acetanaerobacterium</taxon>
    </lineage>
</organism>
<keyword evidence="1" id="KW-0282">Flagellum</keyword>
<evidence type="ECO:0000313" key="2">
    <source>
        <dbReference type="Proteomes" id="UP000199182"/>
    </source>
</evidence>
<dbReference type="Proteomes" id="UP000199182">
    <property type="component" value="Unassembled WGS sequence"/>
</dbReference>
<keyword evidence="1" id="KW-0969">Cilium</keyword>
<dbReference type="AlphaFoldDB" id="A0A1G9ZG70"/>
<gene>
    <name evidence="1" type="ORF">SAMN05192585_11350</name>
</gene>
<dbReference type="OrthoDB" id="165650at2"/>
<dbReference type="InterPro" id="IPR013367">
    <property type="entry name" value="Flagellar_put"/>
</dbReference>
<evidence type="ECO:0000313" key="1">
    <source>
        <dbReference type="EMBL" id="SDN20195.1"/>
    </source>
</evidence>
<protein>
    <submittedName>
        <fullName evidence="1">Flagellar operon protein</fullName>
    </submittedName>
</protein>
<dbReference type="Pfam" id="PF12611">
    <property type="entry name" value="Flagellar_put"/>
    <property type="match status" value="1"/>
</dbReference>
<dbReference type="STRING" id="258515.SAMN05192585_11350"/>
<dbReference type="EMBL" id="FNID01000013">
    <property type="protein sequence ID" value="SDN20195.1"/>
    <property type="molecule type" value="Genomic_DNA"/>
</dbReference>
<dbReference type="NCBIfam" id="TIGR02530">
    <property type="entry name" value="flg_new"/>
    <property type="match status" value="1"/>
</dbReference>
<sequence length="132" mass="14289">MADTFINRFPVTITTGIVTPSSTAGKSAIQPQQGTESFAEVLKRQQQEFGVNFSKHAQNRISDRNIDISADKMERLTQGMRLAGEKGLDDTLILIDKTAFIVSIKNGTVVTTVNGDDLSGNVFTNIDGTVIV</sequence>
<reference evidence="1 2" key="1">
    <citation type="submission" date="2016-10" db="EMBL/GenBank/DDBJ databases">
        <authorList>
            <person name="de Groot N.N."/>
        </authorList>
    </citation>
    <scope>NUCLEOTIDE SEQUENCE [LARGE SCALE GENOMIC DNA]</scope>
    <source>
        <strain evidence="1 2">CGMCC 1.5012</strain>
    </source>
</reference>
<proteinExistence type="predicted"/>
<keyword evidence="2" id="KW-1185">Reference proteome</keyword>
<name>A0A1G9ZG70_9FIRM</name>
<dbReference type="RefSeq" id="WP_092639672.1">
    <property type="nucleotide sequence ID" value="NZ_FNID01000013.1"/>
</dbReference>